<dbReference type="Gene3D" id="2.160.20.80">
    <property type="entry name" value="E3 ubiquitin-protein ligase SopA"/>
    <property type="match status" value="3"/>
</dbReference>
<proteinExistence type="predicted"/>
<feature type="transmembrane region" description="Helical" evidence="1">
    <location>
        <begin position="151"/>
        <end position="174"/>
    </location>
</feature>
<dbReference type="EMBL" id="BJCF01000024">
    <property type="protein sequence ID" value="GCL42637.1"/>
    <property type="molecule type" value="Genomic_DNA"/>
</dbReference>
<protein>
    <recommendedName>
        <fullName evidence="4">Pentapeptide repeat-containing protein</fullName>
    </recommendedName>
</protein>
<comment type="caution">
    <text evidence="2">The sequence shown here is derived from an EMBL/GenBank/DDBJ whole genome shotgun (WGS) entry which is preliminary data.</text>
</comment>
<feature type="transmembrane region" description="Helical" evidence="1">
    <location>
        <begin position="210"/>
        <end position="228"/>
    </location>
</feature>
<feature type="transmembrane region" description="Helical" evidence="1">
    <location>
        <begin position="121"/>
        <end position="139"/>
    </location>
</feature>
<feature type="transmembrane region" description="Helical" evidence="1">
    <location>
        <begin position="96"/>
        <end position="115"/>
    </location>
</feature>
<keyword evidence="1" id="KW-1133">Transmembrane helix</keyword>
<organism evidence="2 3">
    <name type="scientific">Dolichospermum planctonicum</name>
    <dbReference type="NCBI Taxonomy" id="136072"/>
    <lineage>
        <taxon>Bacteria</taxon>
        <taxon>Bacillati</taxon>
        <taxon>Cyanobacteriota</taxon>
        <taxon>Cyanophyceae</taxon>
        <taxon>Nostocales</taxon>
        <taxon>Aphanizomenonaceae</taxon>
        <taxon>Dolichospermum</taxon>
    </lineage>
</organism>
<dbReference type="OrthoDB" id="528457at2"/>
<dbReference type="InterPro" id="IPR051082">
    <property type="entry name" value="Pentapeptide-BTB/POZ_domain"/>
</dbReference>
<gene>
    <name evidence="2" type="ORF">NIES80_23440</name>
</gene>
<dbReference type="AlphaFoldDB" id="A0A480ACD2"/>
<dbReference type="PANTHER" id="PTHR14136:SF17">
    <property type="entry name" value="BTB_POZ DOMAIN-CONTAINING PROTEIN KCTD9"/>
    <property type="match status" value="1"/>
</dbReference>
<evidence type="ECO:0000256" key="1">
    <source>
        <dbReference type="SAM" id="Phobius"/>
    </source>
</evidence>
<dbReference type="PANTHER" id="PTHR14136">
    <property type="entry name" value="BTB_POZ DOMAIN-CONTAINING PROTEIN KCTD9"/>
    <property type="match status" value="1"/>
</dbReference>
<dbReference type="RefSeq" id="WP_137908218.1">
    <property type="nucleotide sequence ID" value="NZ_BJCF01000024.1"/>
</dbReference>
<keyword evidence="1" id="KW-0472">Membrane</keyword>
<dbReference type="SUPFAM" id="SSF141571">
    <property type="entry name" value="Pentapeptide repeat-like"/>
    <property type="match status" value="1"/>
</dbReference>
<keyword evidence="1" id="KW-0812">Transmembrane</keyword>
<dbReference type="Proteomes" id="UP000299367">
    <property type="component" value="Unassembled WGS sequence"/>
</dbReference>
<name>A0A480ACD2_9CYAN</name>
<feature type="transmembrane region" description="Helical" evidence="1">
    <location>
        <begin position="54"/>
        <end position="84"/>
    </location>
</feature>
<evidence type="ECO:0008006" key="4">
    <source>
        <dbReference type="Google" id="ProtNLM"/>
    </source>
</evidence>
<reference evidence="3" key="1">
    <citation type="submission" date="2019-02" db="EMBL/GenBank/DDBJ databases">
        <title>Draft genome sequence of Dolichospermum planctonicum NIES-80.</title>
        <authorList>
            <person name="Yamaguchi H."/>
            <person name="Suzuki S."/>
            <person name="Kawachi M."/>
        </authorList>
    </citation>
    <scope>NUCLEOTIDE SEQUENCE [LARGE SCALE GENOMIC DNA]</scope>
    <source>
        <strain evidence="3">NIES-80</strain>
    </source>
</reference>
<evidence type="ECO:0000313" key="3">
    <source>
        <dbReference type="Proteomes" id="UP000299367"/>
    </source>
</evidence>
<accession>A0A480ACD2</accession>
<dbReference type="InterPro" id="IPR001646">
    <property type="entry name" value="5peptide_repeat"/>
</dbReference>
<feature type="transmembrane region" description="Helical" evidence="1">
    <location>
        <begin position="180"/>
        <end position="201"/>
    </location>
</feature>
<dbReference type="Pfam" id="PF00805">
    <property type="entry name" value="Pentapeptide"/>
    <property type="match status" value="3"/>
</dbReference>
<evidence type="ECO:0000313" key="2">
    <source>
        <dbReference type="EMBL" id="GCL42637.1"/>
    </source>
</evidence>
<sequence>MVKNYSGLNLRGKSFQGQDLTNANFNGSDIRGANFTKAILKGANFSETTSGLQLLPIVCTIALSLLIIALGSIITGIGAIVLVGLWDLEKDLKIKITTYIVILISLLAFAIITVAKNFLHGLFVAILVLTPSLFLSFIVSKANTTIIGQFFFGIAILCLIGIGWIIIALANIMMINIISYLPIVIFIGLIINLISAGSLLIKVPNITKSTLIGLTIVIVSILGNNIGWQASKGSEKFSWIKKVAISINSIYGTTFFSADLTDADFTGATLKNTDFRKANLTRTRFYEVKKLDFARPGNTILSNPTVLNLLITLNGRNKSYIGANLKGANLIGADLKEANLKNADIIEATFQGAVLEWANLTLTQAVGTNFTKAQMTGACVEAWNIESTTILDHVDCRFVYLLEYPKPGTDDRERRPSSGEFQPGEFTKLFEEVLNTVDLIFQNGIDWQAFVTAFKKVQVENGDTELVIQSIENKGDGVVVVKVAVPENANKEKIHSHFTQNYQLALAEIEKYKELLQASNNQNANLWLTINKLVEAEKSINVQVENKVDNKNMTNSNDSSRNVEVEMNIQKVDGGVAGKVMGDLVITPKQNLADSASEIQQLLQILNQSYPPDIPTDTQAEIEVAVKGINKNPQLKERVIGALKAGGIEAIKELADNIYVNVLIAAYDGWKNPQS</sequence>